<comment type="caution">
    <text evidence="2">The sequence shown here is derived from an EMBL/GenBank/DDBJ whole genome shotgun (WGS) entry which is preliminary data.</text>
</comment>
<protein>
    <submittedName>
        <fullName evidence="2">Uncharacterized protein</fullName>
    </submittedName>
</protein>
<feature type="transmembrane region" description="Helical" evidence="1">
    <location>
        <begin position="27"/>
        <end position="48"/>
    </location>
</feature>
<dbReference type="STRING" id="542832.A0A3M6VQ71"/>
<sequence>MALPVERGVPVAYVLGVHQSHPNLLGVWYGMICGYAVTSAIAFAVAFGRPNCHSEAEKLSRVITSRKSSSYMIAVDGSFVKRNSHVRDAAPRAS</sequence>
<keyword evidence="1" id="KW-0812">Transmembrane</keyword>
<keyword evidence="1" id="KW-0472">Membrane</keyword>
<organism evidence="2 3">
    <name type="scientific">Peronospora effusa</name>
    <dbReference type="NCBI Taxonomy" id="542832"/>
    <lineage>
        <taxon>Eukaryota</taxon>
        <taxon>Sar</taxon>
        <taxon>Stramenopiles</taxon>
        <taxon>Oomycota</taxon>
        <taxon>Peronosporomycetes</taxon>
        <taxon>Peronosporales</taxon>
        <taxon>Peronosporaceae</taxon>
        <taxon>Peronospora</taxon>
    </lineage>
</organism>
<accession>A0A3M6VQ71</accession>
<proteinExistence type="predicted"/>
<name>A0A3M6VQ71_9STRA</name>
<keyword evidence="3" id="KW-1185">Reference proteome</keyword>
<evidence type="ECO:0000256" key="1">
    <source>
        <dbReference type="SAM" id="Phobius"/>
    </source>
</evidence>
<keyword evidence="1" id="KW-1133">Transmembrane helix</keyword>
<evidence type="ECO:0000313" key="3">
    <source>
        <dbReference type="Proteomes" id="UP000282087"/>
    </source>
</evidence>
<dbReference type="EMBL" id="QLLG01000159">
    <property type="protein sequence ID" value="RMX67716.1"/>
    <property type="molecule type" value="Genomic_DNA"/>
</dbReference>
<reference evidence="2 3" key="1">
    <citation type="submission" date="2018-06" db="EMBL/GenBank/DDBJ databases">
        <title>Comparative genomics of downy mildews reveals potential adaptations to biotrophy.</title>
        <authorList>
            <person name="Fletcher K."/>
            <person name="Klosterman S.J."/>
            <person name="Derevnina L."/>
            <person name="Martin F."/>
            <person name="Koike S."/>
            <person name="Reyes Chin-Wo S."/>
            <person name="Mou B."/>
            <person name="Michelmore R."/>
        </authorList>
    </citation>
    <scope>NUCLEOTIDE SEQUENCE [LARGE SCALE GENOMIC DNA]</scope>
    <source>
        <strain evidence="2 3">R14</strain>
    </source>
</reference>
<dbReference type="Proteomes" id="UP000282087">
    <property type="component" value="Unassembled WGS sequence"/>
</dbReference>
<evidence type="ECO:0000313" key="2">
    <source>
        <dbReference type="EMBL" id="RMX67716.1"/>
    </source>
</evidence>
<dbReference type="AlphaFoldDB" id="A0A3M6VQ71"/>
<gene>
    <name evidence="2" type="ORF">DD238_001477</name>
</gene>